<dbReference type="EMBL" id="NXIB02000237">
    <property type="protein sequence ID" value="PHX53223.1"/>
    <property type="molecule type" value="Genomic_DNA"/>
</dbReference>
<feature type="transmembrane region" description="Helical" evidence="1">
    <location>
        <begin position="338"/>
        <end position="357"/>
    </location>
</feature>
<protein>
    <submittedName>
        <fullName evidence="2">Glycosyl transferase</fullName>
    </submittedName>
</protein>
<dbReference type="SUPFAM" id="SSF53448">
    <property type="entry name" value="Nucleotide-diphospho-sugar transferases"/>
    <property type="match status" value="1"/>
</dbReference>
<organism evidence="2 3">
    <name type="scientific">Tychonema bourrellyi FEM_GT703</name>
    <dbReference type="NCBI Taxonomy" id="2040638"/>
    <lineage>
        <taxon>Bacteria</taxon>
        <taxon>Bacillati</taxon>
        <taxon>Cyanobacteriota</taxon>
        <taxon>Cyanophyceae</taxon>
        <taxon>Oscillatoriophycideae</taxon>
        <taxon>Oscillatoriales</taxon>
        <taxon>Microcoleaceae</taxon>
        <taxon>Tychonema</taxon>
    </lineage>
</organism>
<keyword evidence="1" id="KW-0812">Transmembrane</keyword>
<keyword evidence="1" id="KW-1133">Transmembrane helix</keyword>
<reference evidence="2" key="1">
    <citation type="submission" date="2017-10" db="EMBL/GenBank/DDBJ databases">
        <title>Draft genome sequence of the planktic cyanobacteria Tychonema bourrellyi isolated from alpine lentic freshwater.</title>
        <authorList>
            <person name="Tett A."/>
            <person name="Armanini F."/>
            <person name="Asnicar F."/>
            <person name="Boscaini A."/>
            <person name="Pasolli E."/>
            <person name="Zolfo M."/>
            <person name="Donati C."/>
            <person name="Salmaso N."/>
            <person name="Segata N."/>
        </authorList>
    </citation>
    <scope>NUCLEOTIDE SEQUENCE</scope>
    <source>
        <strain evidence="2">FEM_GT703</strain>
    </source>
</reference>
<keyword evidence="3" id="KW-1185">Reference proteome</keyword>
<dbReference type="InterPro" id="IPR029044">
    <property type="entry name" value="Nucleotide-diphossugar_trans"/>
</dbReference>
<keyword evidence="2" id="KW-0808">Transferase</keyword>
<evidence type="ECO:0000313" key="2">
    <source>
        <dbReference type="EMBL" id="PHX53223.1"/>
    </source>
</evidence>
<dbReference type="Pfam" id="PF13641">
    <property type="entry name" value="Glyco_tranf_2_3"/>
    <property type="match status" value="1"/>
</dbReference>
<evidence type="ECO:0000256" key="1">
    <source>
        <dbReference type="SAM" id="Phobius"/>
    </source>
</evidence>
<comment type="caution">
    <text evidence="2">The sequence shown here is derived from an EMBL/GenBank/DDBJ whole genome shotgun (WGS) entry which is preliminary data.</text>
</comment>
<name>A0A2G4EUK7_9CYAN</name>
<dbReference type="RefSeq" id="WP_096832368.1">
    <property type="nucleotide sequence ID" value="NZ_NXIB02000237.1"/>
</dbReference>
<evidence type="ECO:0000313" key="3">
    <source>
        <dbReference type="Proteomes" id="UP000226442"/>
    </source>
</evidence>
<dbReference type="CDD" id="cd06438">
    <property type="entry name" value="EpsO_like"/>
    <property type="match status" value="1"/>
</dbReference>
<feature type="transmembrane region" description="Helical" evidence="1">
    <location>
        <begin position="7"/>
        <end position="31"/>
    </location>
</feature>
<dbReference type="Gene3D" id="3.90.550.10">
    <property type="entry name" value="Spore Coat Polysaccharide Biosynthesis Protein SpsA, Chain A"/>
    <property type="match status" value="1"/>
</dbReference>
<dbReference type="Proteomes" id="UP000226442">
    <property type="component" value="Unassembled WGS sequence"/>
</dbReference>
<feature type="transmembrane region" description="Helical" evidence="1">
    <location>
        <begin position="369"/>
        <end position="388"/>
    </location>
</feature>
<dbReference type="AlphaFoldDB" id="A0A2G4EUK7"/>
<sequence>MQINQLAFLFIDVILFAIALILLIPVAVLFLECTAALLSGPNQTSETKSPRPKIAVLIPAYNEAAGIAATISTILPQLTPDDRLLVIADNCTDETAEIARKCGASAIERQDTQRKGKGYALDFGLESIASDPPEVVIMVDADCICGPDALETLARVAVASQRPVQATYLMEQPPNPTPKDSISALAFLVKNLVRPSGLKQLGFPSLLTGTGMAFPWSIIRSVSLASGNIVEDMQMSLDLAIAGNPTMFCPEARVTGCLPQQQQAATSQRTRWEHGHIQTLLTQTPRLATASLQQKRFDLLAIALDLSVPPLSLLVAIWLAAFAASLLAATFGTSPIPAIFFAAEGLLILISIVGAWAKFGRADISGSTLLSVPFYILWKIPLYLGFILKRQTKWVRTERDV</sequence>
<dbReference type="OrthoDB" id="9797391at2"/>
<dbReference type="PANTHER" id="PTHR48090:SF6">
    <property type="entry name" value="SLR5056 PROTEIN"/>
    <property type="match status" value="1"/>
</dbReference>
<gene>
    <name evidence="2" type="ORF">CP500_022640</name>
</gene>
<feature type="transmembrane region" description="Helical" evidence="1">
    <location>
        <begin position="311"/>
        <end position="331"/>
    </location>
</feature>
<dbReference type="GO" id="GO:0016740">
    <property type="term" value="F:transferase activity"/>
    <property type="evidence" value="ECO:0007669"/>
    <property type="project" value="UniProtKB-KW"/>
</dbReference>
<dbReference type="InterPro" id="IPR050256">
    <property type="entry name" value="Glycosyltransferase_2"/>
</dbReference>
<accession>A0A2G4EUK7</accession>
<proteinExistence type="predicted"/>
<keyword evidence="1" id="KW-0472">Membrane</keyword>
<dbReference type="PANTHER" id="PTHR48090">
    <property type="entry name" value="UNDECAPRENYL-PHOSPHATE 4-DEOXY-4-FORMAMIDO-L-ARABINOSE TRANSFERASE-RELATED"/>
    <property type="match status" value="1"/>
</dbReference>